<evidence type="ECO:0008006" key="5">
    <source>
        <dbReference type="Google" id="ProtNLM"/>
    </source>
</evidence>
<dbReference type="Gene3D" id="1.20.1600.10">
    <property type="entry name" value="Outer membrane efflux proteins (OEP)"/>
    <property type="match status" value="1"/>
</dbReference>
<organism evidence="3 4">
    <name type="scientific">Capnocytophaga stomatis</name>
    <dbReference type="NCBI Taxonomy" id="1848904"/>
    <lineage>
        <taxon>Bacteria</taxon>
        <taxon>Pseudomonadati</taxon>
        <taxon>Bacteroidota</taxon>
        <taxon>Flavobacteriia</taxon>
        <taxon>Flavobacteriales</taxon>
        <taxon>Flavobacteriaceae</taxon>
        <taxon>Capnocytophaga</taxon>
    </lineage>
</organism>
<dbReference type="SUPFAM" id="SSF56954">
    <property type="entry name" value="Outer membrane efflux proteins (OEP)"/>
    <property type="match status" value="1"/>
</dbReference>
<dbReference type="EMBL" id="CP022387">
    <property type="protein sequence ID" value="ATA88670.1"/>
    <property type="molecule type" value="Genomic_DNA"/>
</dbReference>
<gene>
    <name evidence="3" type="ORF">CGC58_02295</name>
</gene>
<dbReference type="OrthoDB" id="9770517at2"/>
<dbReference type="GO" id="GO:0005886">
    <property type="term" value="C:plasma membrane"/>
    <property type="evidence" value="ECO:0007669"/>
    <property type="project" value="UniProtKB-SubCell"/>
</dbReference>
<keyword evidence="2" id="KW-0449">Lipoprotein</keyword>
<dbReference type="PANTHER" id="PTHR30203:SF33">
    <property type="entry name" value="BLR4455 PROTEIN"/>
    <property type="match status" value="1"/>
</dbReference>
<comment type="similarity">
    <text evidence="1 2">Belongs to the outer membrane factor (OMF) (TC 1.B.17) family.</text>
</comment>
<dbReference type="InterPro" id="IPR003423">
    <property type="entry name" value="OMP_efflux"/>
</dbReference>
<evidence type="ECO:0000313" key="4">
    <source>
        <dbReference type="Proteomes" id="UP000217348"/>
    </source>
</evidence>
<dbReference type="InterPro" id="IPR010131">
    <property type="entry name" value="MdtP/NodT-like"/>
</dbReference>
<accession>A0A250FU76</accession>
<dbReference type="PANTHER" id="PTHR30203">
    <property type="entry name" value="OUTER MEMBRANE CATION EFFLUX PROTEIN"/>
    <property type="match status" value="1"/>
</dbReference>
<evidence type="ECO:0000256" key="1">
    <source>
        <dbReference type="ARBA" id="ARBA00007613"/>
    </source>
</evidence>
<evidence type="ECO:0000313" key="3">
    <source>
        <dbReference type="EMBL" id="ATA88670.1"/>
    </source>
</evidence>
<dbReference type="PROSITE" id="PS51257">
    <property type="entry name" value="PROKAR_LIPOPROTEIN"/>
    <property type="match status" value="1"/>
</dbReference>
<dbReference type="Gene3D" id="2.20.200.10">
    <property type="entry name" value="Outer membrane efflux proteins (OEP)"/>
    <property type="match status" value="1"/>
</dbReference>
<evidence type="ECO:0000256" key="2">
    <source>
        <dbReference type="RuleBase" id="RU362097"/>
    </source>
</evidence>
<dbReference type="Pfam" id="PF02321">
    <property type="entry name" value="OEP"/>
    <property type="match status" value="2"/>
</dbReference>
<proteinExistence type="inferred from homology"/>
<keyword evidence="2" id="KW-1134">Transmembrane beta strand</keyword>
<comment type="subcellular location">
    <subcellularLocation>
        <location evidence="2">Cell membrane</location>
        <topology evidence="2">Lipid-anchor</topology>
    </subcellularLocation>
</comment>
<dbReference type="NCBIfam" id="TIGR01845">
    <property type="entry name" value="outer_NodT"/>
    <property type="match status" value="1"/>
</dbReference>
<name>A0A250FU76_9FLAO</name>
<keyword evidence="2" id="KW-0564">Palmitate</keyword>
<dbReference type="GO" id="GO:0015562">
    <property type="term" value="F:efflux transmembrane transporter activity"/>
    <property type="evidence" value="ECO:0007669"/>
    <property type="project" value="InterPro"/>
</dbReference>
<dbReference type="AlphaFoldDB" id="A0A250FU76"/>
<protein>
    <recommendedName>
        <fullName evidence="5">RND transporter</fullName>
    </recommendedName>
</protein>
<keyword evidence="2" id="KW-0812">Transmembrane</keyword>
<sequence length="463" mass="51847">MNIFKIIGVTIATVLLTSCAARKNYERPQLVDSKLFRTENVSADSLSSAVVSWKDIFTDKVLQQYIGKALTENLDIRVALQNVASAQAYLKQSKSTFFPSATTSASYTRSTSSLNANPLQAERSYNNVWDLTVNASWEADIWGKLNAQKKASYASYLSSVSVHQAVQSEVVATLATAYYQLLMYDKQREILQETIKLRKASLETTQTLKGAGITTEVAVQQTQALLYNAQSQLITVNNAIWALENSIAVLLAENPQAIKRTKLEEQQFPTDFKQGYTLSLLENRPDVKRAEYNLINAFELHNVARAGFYPSLTLTARAGVTSTDIEQWFSVKSIFANFIAGLTQPLFNRRQIRTQYEVSGINKEIALLGFQKALLIAGKEVSDAMQNFTSQDEFIQIKQKEMESYQKATDYSKELFNSGMASYLEVITSEVNRLNAELSLANAQFMRMQYGIVLYKALGGGWR</sequence>
<dbReference type="RefSeq" id="WP_095894945.1">
    <property type="nucleotide sequence ID" value="NZ_CP022387.1"/>
</dbReference>
<dbReference type="KEGG" id="csto:CGC58_02295"/>
<dbReference type="Proteomes" id="UP000217348">
    <property type="component" value="Chromosome"/>
</dbReference>
<reference evidence="4" key="1">
    <citation type="submission" date="2017-06" db="EMBL/GenBank/DDBJ databases">
        <title>Capnocytophaga spp. assemblies.</title>
        <authorList>
            <person name="Gulvik C.A."/>
        </authorList>
    </citation>
    <scope>NUCLEOTIDE SEQUENCE [LARGE SCALE GENOMIC DNA]</scope>
    <source>
        <strain evidence="4">H2177</strain>
    </source>
</reference>
<keyword evidence="2" id="KW-0472">Membrane</keyword>